<dbReference type="AlphaFoldDB" id="A0A4P9XHF9"/>
<proteinExistence type="predicted"/>
<sequence>MHTCLKSRISLLGQDQARADKYTEPVLRVRRYGKGYTDPTERTRKIRDEELPIRPDIDAFKKFSNDAYQISPYFAIVQPEGTQVTYEKDSKGRIGRIEMHDAGKKLVRGADIQYYEDNKNDGVRYIFMTNYAPTGAPSNYAHILLDYDEESERTVELYGQFTSTGGAMSQVSKKDDGSYRADFILADENSTAELGPIQPWNGKEVWVVPASQIKKA</sequence>
<name>A0A4P9XHF9_9FUNG</name>
<evidence type="ECO:0000313" key="2">
    <source>
        <dbReference type="Proteomes" id="UP000271241"/>
    </source>
</evidence>
<organism evidence="1 2">
    <name type="scientific">Thamnocephalis sphaerospora</name>
    <dbReference type="NCBI Taxonomy" id="78915"/>
    <lineage>
        <taxon>Eukaryota</taxon>
        <taxon>Fungi</taxon>
        <taxon>Fungi incertae sedis</taxon>
        <taxon>Zoopagomycota</taxon>
        <taxon>Zoopagomycotina</taxon>
        <taxon>Zoopagomycetes</taxon>
        <taxon>Zoopagales</taxon>
        <taxon>Sigmoideomycetaceae</taxon>
        <taxon>Thamnocephalis</taxon>
    </lineage>
</organism>
<accession>A0A4P9XHF9</accession>
<dbReference type="EMBL" id="KZ993268">
    <property type="protein sequence ID" value="RKP05102.1"/>
    <property type="molecule type" value="Genomic_DNA"/>
</dbReference>
<keyword evidence="2" id="KW-1185">Reference proteome</keyword>
<reference evidence="2" key="1">
    <citation type="journal article" date="2018" name="Nat. Microbiol.">
        <title>Leveraging single-cell genomics to expand the fungal tree of life.</title>
        <authorList>
            <person name="Ahrendt S.R."/>
            <person name="Quandt C.A."/>
            <person name="Ciobanu D."/>
            <person name="Clum A."/>
            <person name="Salamov A."/>
            <person name="Andreopoulos B."/>
            <person name="Cheng J.F."/>
            <person name="Woyke T."/>
            <person name="Pelin A."/>
            <person name="Henrissat B."/>
            <person name="Reynolds N.K."/>
            <person name="Benny G.L."/>
            <person name="Smith M.E."/>
            <person name="James T.Y."/>
            <person name="Grigoriev I.V."/>
        </authorList>
    </citation>
    <scope>NUCLEOTIDE SEQUENCE [LARGE SCALE GENOMIC DNA]</scope>
    <source>
        <strain evidence="2">RSA 1356</strain>
    </source>
</reference>
<evidence type="ECO:0000313" key="1">
    <source>
        <dbReference type="EMBL" id="RKP05102.1"/>
    </source>
</evidence>
<protein>
    <submittedName>
        <fullName evidence="1">Uncharacterized protein</fullName>
    </submittedName>
</protein>
<dbReference type="Proteomes" id="UP000271241">
    <property type="component" value="Unassembled WGS sequence"/>
</dbReference>
<gene>
    <name evidence="1" type="ORF">THASP1DRAFT_33065</name>
</gene>